<keyword evidence="12" id="KW-1185">Reference proteome</keyword>
<evidence type="ECO:0000256" key="1">
    <source>
        <dbReference type="ARBA" id="ARBA00013895"/>
    </source>
</evidence>
<evidence type="ECO:0000313" key="11">
    <source>
        <dbReference type="EMBL" id="KAK7481169.1"/>
    </source>
</evidence>
<evidence type="ECO:0000256" key="4">
    <source>
        <dbReference type="ARBA" id="ARBA00022621"/>
    </source>
</evidence>
<evidence type="ECO:0000256" key="9">
    <source>
        <dbReference type="RuleBase" id="RU000356"/>
    </source>
</evidence>
<comment type="similarity">
    <text evidence="9">Belongs to the globin family.</text>
</comment>
<dbReference type="InterPro" id="IPR000971">
    <property type="entry name" value="Globin"/>
</dbReference>
<dbReference type="InterPro" id="IPR044399">
    <property type="entry name" value="Mb-like_M"/>
</dbReference>
<comment type="caution">
    <text evidence="11">The sequence shown here is derived from an EMBL/GenBank/DDBJ whole genome shotgun (WGS) entry which is preliminary data.</text>
</comment>
<sequence length="187" mass="21257">MSKPADCGCYGQKQAQEDSSAVDFSQEQKMLVQDSWAIFSIGDQPQVVTDTTYLYVNLFRIRPDAAALFGFKEDDPLTEEAVLGNQRLKTHVGRVVKGLDFIVKNMYDLEEVGDFLHELGARHVKYRARNEFFQPIKESMLFAFERKLGSQFTPQVKQAWGVLLDIVTTHMQEGLREACAAKNSQEQ</sequence>
<evidence type="ECO:0000256" key="2">
    <source>
        <dbReference type="ARBA" id="ARBA00022448"/>
    </source>
</evidence>
<gene>
    <name evidence="11" type="ORF">BaRGS_00027602</name>
</gene>
<protein>
    <recommendedName>
        <fullName evidence="1">Globin</fullName>
    </recommendedName>
    <alternativeName>
        <fullName evidence="8">Myoglobin</fullName>
    </alternativeName>
</protein>
<dbReference type="Pfam" id="PF00042">
    <property type="entry name" value="Globin"/>
    <property type="match status" value="1"/>
</dbReference>
<keyword evidence="2 9" id="KW-0813">Transport</keyword>
<dbReference type="EMBL" id="JACVVK020000266">
    <property type="protein sequence ID" value="KAK7481169.1"/>
    <property type="molecule type" value="Genomic_DNA"/>
</dbReference>
<evidence type="ECO:0000259" key="10">
    <source>
        <dbReference type="PROSITE" id="PS01033"/>
    </source>
</evidence>
<evidence type="ECO:0000256" key="5">
    <source>
        <dbReference type="ARBA" id="ARBA00022723"/>
    </source>
</evidence>
<evidence type="ECO:0000256" key="3">
    <source>
        <dbReference type="ARBA" id="ARBA00022617"/>
    </source>
</evidence>
<name>A0ABD0K286_9CAEN</name>
<dbReference type="InterPro" id="IPR009050">
    <property type="entry name" value="Globin-like_sf"/>
</dbReference>
<proteinExistence type="inferred from homology"/>
<dbReference type="InterPro" id="IPR050532">
    <property type="entry name" value="Globin-like_OT"/>
</dbReference>
<keyword evidence="6" id="KW-0408">Iron</keyword>
<dbReference type="Gene3D" id="1.10.490.10">
    <property type="entry name" value="Globins"/>
    <property type="match status" value="1"/>
</dbReference>
<evidence type="ECO:0000256" key="7">
    <source>
        <dbReference type="ARBA" id="ARBA00023179"/>
    </source>
</evidence>
<dbReference type="PROSITE" id="PS01033">
    <property type="entry name" value="GLOBIN"/>
    <property type="match status" value="1"/>
</dbReference>
<feature type="domain" description="Globin" evidence="10">
    <location>
        <begin position="23"/>
        <end position="176"/>
    </location>
</feature>
<dbReference type="Proteomes" id="UP001519460">
    <property type="component" value="Unassembled WGS sequence"/>
</dbReference>
<dbReference type="CDD" id="cd01040">
    <property type="entry name" value="Mb-like"/>
    <property type="match status" value="1"/>
</dbReference>
<accession>A0ABD0K286</accession>
<dbReference type="InterPro" id="IPR012292">
    <property type="entry name" value="Globin/Proto"/>
</dbReference>
<organism evidence="11 12">
    <name type="scientific">Batillaria attramentaria</name>
    <dbReference type="NCBI Taxonomy" id="370345"/>
    <lineage>
        <taxon>Eukaryota</taxon>
        <taxon>Metazoa</taxon>
        <taxon>Spiralia</taxon>
        <taxon>Lophotrochozoa</taxon>
        <taxon>Mollusca</taxon>
        <taxon>Gastropoda</taxon>
        <taxon>Caenogastropoda</taxon>
        <taxon>Sorbeoconcha</taxon>
        <taxon>Cerithioidea</taxon>
        <taxon>Batillariidae</taxon>
        <taxon>Batillaria</taxon>
    </lineage>
</organism>
<evidence type="ECO:0000256" key="8">
    <source>
        <dbReference type="ARBA" id="ARBA00030087"/>
    </source>
</evidence>
<evidence type="ECO:0000256" key="6">
    <source>
        <dbReference type="ARBA" id="ARBA00023004"/>
    </source>
</evidence>
<dbReference type="GO" id="GO:0046872">
    <property type="term" value="F:metal ion binding"/>
    <property type="evidence" value="ECO:0007669"/>
    <property type="project" value="UniProtKB-KW"/>
</dbReference>
<keyword evidence="3 9" id="KW-0349">Heme</keyword>
<evidence type="ECO:0000313" key="12">
    <source>
        <dbReference type="Proteomes" id="UP001519460"/>
    </source>
</evidence>
<dbReference type="AlphaFoldDB" id="A0ABD0K286"/>
<dbReference type="SUPFAM" id="SSF46458">
    <property type="entry name" value="Globin-like"/>
    <property type="match status" value="1"/>
</dbReference>
<dbReference type="PANTHER" id="PTHR46458">
    <property type="entry name" value="BLR2807 PROTEIN"/>
    <property type="match status" value="1"/>
</dbReference>
<dbReference type="GO" id="GO:0005344">
    <property type="term" value="F:oxygen carrier activity"/>
    <property type="evidence" value="ECO:0007669"/>
    <property type="project" value="UniProtKB-KW"/>
</dbReference>
<keyword evidence="4 9" id="KW-0561">Oxygen transport</keyword>
<dbReference type="PANTHER" id="PTHR46458:SF1">
    <property type="entry name" value="GEO09476P1"/>
    <property type="match status" value="1"/>
</dbReference>
<keyword evidence="5" id="KW-0479">Metal-binding</keyword>
<reference evidence="11 12" key="1">
    <citation type="journal article" date="2023" name="Sci. Data">
        <title>Genome assembly of the Korean intertidal mud-creeper Batillaria attramentaria.</title>
        <authorList>
            <person name="Patra A.K."/>
            <person name="Ho P.T."/>
            <person name="Jun S."/>
            <person name="Lee S.J."/>
            <person name="Kim Y."/>
            <person name="Won Y.J."/>
        </authorList>
    </citation>
    <scope>NUCLEOTIDE SEQUENCE [LARGE SCALE GENOMIC DNA]</scope>
    <source>
        <strain evidence="11">Wonlab-2016</strain>
    </source>
</reference>
<keyword evidence="7" id="KW-0514">Muscle protein</keyword>